<feature type="compositionally biased region" description="Low complexity" evidence="1">
    <location>
        <begin position="260"/>
        <end position="272"/>
    </location>
</feature>
<feature type="region of interest" description="Disordered" evidence="1">
    <location>
        <begin position="77"/>
        <end position="99"/>
    </location>
</feature>
<proteinExistence type="predicted"/>
<evidence type="ECO:0000256" key="1">
    <source>
        <dbReference type="SAM" id="MobiDB-lite"/>
    </source>
</evidence>
<reference evidence="2 3" key="1">
    <citation type="submission" date="2023-04" db="EMBL/GenBank/DDBJ databases">
        <title>Genome of Basidiobolus ranarum AG-B5.</title>
        <authorList>
            <person name="Stajich J.E."/>
            <person name="Carter-House D."/>
            <person name="Gryganskyi A."/>
        </authorList>
    </citation>
    <scope>NUCLEOTIDE SEQUENCE [LARGE SCALE GENOMIC DNA]</scope>
    <source>
        <strain evidence="2 3">AG-B5</strain>
    </source>
</reference>
<dbReference type="Proteomes" id="UP001479436">
    <property type="component" value="Unassembled WGS sequence"/>
</dbReference>
<keyword evidence="3" id="KW-1185">Reference proteome</keyword>
<feature type="compositionally biased region" description="Basic and acidic residues" evidence="1">
    <location>
        <begin position="136"/>
        <end position="156"/>
    </location>
</feature>
<feature type="compositionally biased region" description="Polar residues" evidence="1">
    <location>
        <begin position="166"/>
        <end position="178"/>
    </location>
</feature>
<evidence type="ECO:0000313" key="3">
    <source>
        <dbReference type="Proteomes" id="UP001479436"/>
    </source>
</evidence>
<evidence type="ECO:0000313" key="2">
    <source>
        <dbReference type="EMBL" id="KAK9680433.1"/>
    </source>
</evidence>
<sequence>MNIEQDIHIRDVLPTIKCTDCGREVDLLLLEEHKCSPRSSLEHEVLLSLNEDSNESDIFSERFPTFQFRKSSIYSIDSEDYDEPESQPSSPPAGKGEEFIEKGMKNPLDFLNIYNDMLSNERSDKNERGELEVDLTKFTKKSGSDREVKGVSDEIQRNNAIPKPSTLHQNSSNTNPLKSLSIGKELKQLAPPSTEVKQERSRSPNANHYSNQNNPKSSNPSGAKGSSKVERSFANMESRSATPNSLPTFSPMKAQKQSEKTNISTSNNTENTARSVIDYNKPIPIPNGNGNAKDISHRPEIVRPGVRGKGLPPPGSIFTTKAPESLE</sequence>
<dbReference type="EMBL" id="JASJQH010009238">
    <property type="protein sequence ID" value="KAK9680433.1"/>
    <property type="molecule type" value="Genomic_DNA"/>
</dbReference>
<gene>
    <name evidence="2" type="ORF">K7432_015942</name>
</gene>
<accession>A0ABR2VMB7</accession>
<comment type="caution">
    <text evidence="2">The sequence shown here is derived from an EMBL/GenBank/DDBJ whole genome shotgun (WGS) entry which is preliminary data.</text>
</comment>
<name>A0ABR2VMB7_9FUNG</name>
<feature type="region of interest" description="Disordered" evidence="1">
    <location>
        <begin position="136"/>
        <end position="327"/>
    </location>
</feature>
<feature type="compositionally biased region" description="Low complexity" evidence="1">
    <location>
        <begin position="210"/>
        <end position="221"/>
    </location>
</feature>
<protein>
    <submittedName>
        <fullName evidence="2">Uncharacterized protein</fullName>
    </submittedName>
</protein>
<organism evidence="2 3">
    <name type="scientific">Basidiobolus ranarum</name>
    <dbReference type="NCBI Taxonomy" id="34480"/>
    <lineage>
        <taxon>Eukaryota</taxon>
        <taxon>Fungi</taxon>
        <taxon>Fungi incertae sedis</taxon>
        <taxon>Zoopagomycota</taxon>
        <taxon>Entomophthoromycotina</taxon>
        <taxon>Basidiobolomycetes</taxon>
        <taxon>Basidiobolales</taxon>
        <taxon>Basidiobolaceae</taxon>
        <taxon>Basidiobolus</taxon>
    </lineage>
</organism>
<feature type="compositionally biased region" description="Polar residues" evidence="1">
    <location>
        <begin position="235"/>
        <end position="248"/>
    </location>
</feature>